<name>A0A0E9SHV5_ANGAN</name>
<proteinExistence type="predicted"/>
<accession>A0A0E9SHV5</accession>
<protein>
    <submittedName>
        <fullName evidence="1">Uncharacterized protein</fullName>
    </submittedName>
</protein>
<organism evidence="1">
    <name type="scientific">Anguilla anguilla</name>
    <name type="common">European freshwater eel</name>
    <name type="synonym">Muraena anguilla</name>
    <dbReference type="NCBI Taxonomy" id="7936"/>
    <lineage>
        <taxon>Eukaryota</taxon>
        <taxon>Metazoa</taxon>
        <taxon>Chordata</taxon>
        <taxon>Craniata</taxon>
        <taxon>Vertebrata</taxon>
        <taxon>Euteleostomi</taxon>
        <taxon>Actinopterygii</taxon>
        <taxon>Neopterygii</taxon>
        <taxon>Teleostei</taxon>
        <taxon>Anguilliformes</taxon>
        <taxon>Anguillidae</taxon>
        <taxon>Anguilla</taxon>
    </lineage>
</organism>
<evidence type="ECO:0000313" key="1">
    <source>
        <dbReference type="EMBL" id="JAH40235.1"/>
    </source>
</evidence>
<dbReference type="EMBL" id="GBXM01068342">
    <property type="protein sequence ID" value="JAH40235.1"/>
    <property type="molecule type" value="Transcribed_RNA"/>
</dbReference>
<reference evidence="1" key="2">
    <citation type="journal article" date="2015" name="Fish Shellfish Immunol.">
        <title>Early steps in the European eel (Anguilla anguilla)-Vibrio vulnificus interaction in the gills: Role of the RtxA13 toxin.</title>
        <authorList>
            <person name="Callol A."/>
            <person name="Pajuelo D."/>
            <person name="Ebbesson L."/>
            <person name="Teles M."/>
            <person name="MacKenzie S."/>
            <person name="Amaro C."/>
        </authorList>
    </citation>
    <scope>NUCLEOTIDE SEQUENCE</scope>
</reference>
<reference evidence="1" key="1">
    <citation type="submission" date="2014-11" db="EMBL/GenBank/DDBJ databases">
        <authorList>
            <person name="Amaro Gonzalez C."/>
        </authorList>
    </citation>
    <scope>NUCLEOTIDE SEQUENCE</scope>
</reference>
<sequence length="8" mass="859">MAVNPLQS</sequence>